<feature type="transmembrane region" description="Helical" evidence="1">
    <location>
        <begin position="40"/>
        <end position="60"/>
    </location>
</feature>
<keyword evidence="1" id="KW-1133">Transmembrane helix</keyword>
<sequence length="76" mass="9102">MLGVILSVLHILAAIFVVFLNLRLLYYMYKNIKKKDWRSVVFNVVCLAIGTPFFYCYFFWDLDVRKAFTEIITYFS</sequence>
<gene>
    <name evidence="2" type="ORF">HMPREF1173_00263</name>
</gene>
<dbReference type="HOGENOM" id="CLU_181523_0_0_10"/>
<comment type="caution">
    <text evidence="2">The sequence shown here is derived from an EMBL/GenBank/DDBJ whole genome shotgun (WGS) entry which is preliminary data.</text>
</comment>
<dbReference type="Proteomes" id="UP000018727">
    <property type="component" value="Unassembled WGS sequence"/>
</dbReference>
<keyword evidence="1" id="KW-0472">Membrane</keyword>
<evidence type="ECO:0000313" key="2">
    <source>
        <dbReference type="EMBL" id="ETD29579.1"/>
    </source>
</evidence>
<evidence type="ECO:0000313" key="3">
    <source>
        <dbReference type="Proteomes" id="UP000018727"/>
    </source>
</evidence>
<accession>V8CQE7</accession>
<keyword evidence="3" id="KW-1185">Reference proteome</keyword>
<protein>
    <submittedName>
        <fullName evidence="2">Uncharacterized protein</fullName>
    </submittedName>
</protein>
<dbReference type="AlphaFoldDB" id="V8CQE7"/>
<name>V8CQE7_9BACT</name>
<organism evidence="2 3">
    <name type="scientific">Prevotella nigrescens CC14M</name>
    <dbReference type="NCBI Taxonomy" id="1073366"/>
    <lineage>
        <taxon>Bacteria</taxon>
        <taxon>Pseudomonadati</taxon>
        <taxon>Bacteroidota</taxon>
        <taxon>Bacteroidia</taxon>
        <taxon>Bacteroidales</taxon>
        <taxon>Prevotellaceae</taxon>
        <taxon>Prevotella</taxon>
    </lineage>
</organism>
<keyword evidence="1" id="KW-0812">Transmembrane</keyword>
<proteinExistence type="predicted"/>
<evidence type="ECO:0000256" key="1">
    <source>
        <dbReference type="SAM" id="Phobius"/>
    </source>
</evidence>
<dbReference type="EMBL" id="AZJH01000005">
    <property type="protein sequence ID" value="ETD29579.1"/>
    <property type="molecule type" value="Genomic_DNA"/>
</dbReference>
<reference evidence="2 3" key="1">
    <citation type="submission" date="2013-10" db="EMBL/GenBank/DDBJ databases">
        <title>The Genome Sequence of Prevotella nigrescens CC14M.</title>
        <authorList>
            <consortium name="The Broad Institute Genomics Platform"/>
            <person name="Earl A."/>
            <person name="Allen-Vercoe E."/>
            <person name="Daigneault M."/>
            <person name="Young S.K."/>
            <person name="Zeng Q."/>
            <person name="Gargeya S."/>
            <person name="Fitzgerald M."/>
            <person name="Abouelleil A."/>
            <person name="Alvarado L."/>
            <person name="Chapman S.B."/>
            <person name="Gainer-Dewar J."/>
            <person name="Goldberg J."/>
            <person name="Griggs A."/>
            <person name="Gujja S."/>
            <person name="Hansen M."/>
            <person name="Howarth C."/>
            <person name="Imamovic A."/>
            <person name="Ireland A."/>
            <person name="Larimer J."/>
            <person name="McCowan C."/>
            <person name="Murphy C."/>
            <person name="Pearson M."/>
            <person name="Poon T.W."/>
            <person name="Priest M."/>
            <person name="Roberts A."/>
            <person name="Saif S."/>
            <person name="Shea T."/>
            <person name="Sykes S."/>
            <person name="Wortman J."/>
            <person name="Nusbaum C."/>
            <person name="Birren B."/>
        </authorList>
    </citation>
    <scope>NUCLEOTIDE SEQUENCE [LARGE SCALE GENOMIC DNA]</scope>
    <source>
        <strain evidence="2 3">CC14M</strain>
    </source>
</reference>
<feature type="transmembrane region" description="Helical" evidence="1">
    <location>
        <begin position="6"/>
        <end position="28"/>
    </location>
</feature>